<dbReference type="PANTHER" id="PTHR22990">
    <property type="entry name" value="F-BOX ONLY PROTEIN"/>
    <property type="match status" value="1"/>
</dbReference>
<dbReference type="RefSeq" id="WP_168694627.1">
    <property type="nucleotide sequence ID" value="NZ_CP051206.1"/>
</dbReference>
<sequence>MIVPQKSVNTRKNSLSCSILSLTVGLGVTSTILFITSASSVFAQIPTVGEQILQREKTISQINQSFVNPSIGNDKTGNGSISAPWRTISQALEASPSNSVIILSPGTYSVQSGEVFPLMLKPGIAIQGNINNKGQTVTITGGGEFLSRRFGGQNVTIVGANQASLSGVTVTNTNPRGYGLWIESSNIIVRENTFTKNTQDGIAVAGDGTPSISKNVFVRNGANGITISGNARPEIRENIFQETGFGINIAQNASPVVVANQIQNNRSGIIVQANATPMLRNNLIQGNREDGLVVIAQARPDLGSSYDPGKNIFRNNGRHDINAQTAKLVISAAGNNLVSSRISGKVDLQGTTASTARNPGANSLSTETSARRPITFSAPTVPNAPNQRTVTPLKIKPVSNPNQLPRVPNNLSNPSQFNYTQLDSGAIEFVAPQAATGENMQNSAPISDPQIYTATGQNVSYRVLVLVANQQQQNLVSSLVTGAFPKVWQGRRVVQVGVFNSQESASEMVNLFNSKGLKSVVQAVK</sequence>
<keyword evidence="2" id="KW-0677">Repeat</keyword>
<evidence type="ECO:0000313" key="6">
    <source>
        <dbReference type="Proteomes" id="UP000502433"/>
    </source>
</evidence>
<dbReference type="Proteomes" id="UP000502433">
    <property type="component" value="Chromosome"/>
</dbReference>
<comment type="pathway">
    <text evidence="1">Protein modification; protein ubiquitination.</text>
</comment>
<dbReference type="InterPro" id="IPR012334">
    <property type="entry name" value="Pectin_lyas_fold"/>
</dbReference>
<dbReference type="AlphaFoldDB" id="A0A6H2BVI0"/>
<dbReference type="EMBL" id="CP051206">
    <property type="protein sequence ID" value="QJB42948.1"/>
    <property type="molecule type" value="Genomic_DNA"/>
</dbReference>
<organism evidence="5 6">
    <name type="scientific">Dolichospermum flos-aquae CCAP 1403/13F</name>
    <dbReference type="NCBI Taxonomy" id="315271"/>
    <lineage>
        <taxon>Bacteria</taxon>
        <taxon>Bacillati</taxon>
        <taxon>Cyanobacteriota</taxon>
        <taxon>Cyanophyceae</taxon>
        <taxon>Nostocales</taxon>
        <taxon>Aphanizomenonaceae</taxon>
        <taxon>Dolichospermum</taxon>
    </lineage>
</organism>
<keyword evidence="3" id="KW-0833">Ubl conjugation pathway</keyword>
<dbReference type="SUPFAM" id="SSF51126">
    <property type="entry name" value="Pectin lyase-like"/>
    <property type="match status" value="1"/>
</dbReference>
<dbReference type="PANTHER" id="PTHR22990:SF15">
    <property type="entry name" value="F-BOX ONLY PROTEIN 10"/>
    <property type="match status" value="1"/>
</dbReference>
<proteinExistence type="predicted"/>
<accession>A0A6H2BVI0</accession>
<dbReference type="KEGG" id="dfs:HGD76_00510"/>
<evidence type="ECO:0000259" key="4">
    <source>
        <dbReference type="Pfam" id="PF07602"/>
    </source>
</evidence>
<dbReference type="NCBIfam" id="TIGR03804">
    <property type="entry name" value="para_beta_helix"/>
    <property type="match status" value="3"/>
</dbReference>
<reference evidence="5 6" key="2">
    <citation type="submission" date="2020-04" db="EMBL/GenBank/DDBJ databases">
        <authorList>
            <person name="Fomenkov A."/>
            <person name="Anton B.P."/>
            <person name="Roberts R.J."/>
        </authorList>
    </citation>
    <scope>NUCLEOTIDE SEQUENCE [LARGE SCALE GENOMIC DNA]</scope>
    <source>
        <strain evidence="5 6">CCAP 1403/13f</strain>
    </source>
</reference>
<evidence type="ECO:0000256" key="3">
    <source>
        <dbReference type="ARBA" id="ARBA00022786"/>
    </source>
</evidence>
<dbReference type="InterPro" id="IPR011050">
    <property type="entry name" value="Pectin_lyase_fold/virulence"/>
</dbReference>
<dbReference type="Gene3D" id="3.30.1910.20">
    <property type="entry name" value="asparaginyl-tRNA synthetase, N-terminal domain"/>
    <property type="match status" value="1"/>
</dbReference>
<dbReference type="Gene3D" id="2.160.20.10">
    <property type="entry name" value="Single-stranded right-handed beta-helix, Pectin lyase-like"/>
    <property type="match status" value="1"/>
</dbReference>
<dbReference type="SMART" id="SM00710">
    <property type="entry name" value="PbH1"/>
    <property type="match status" value="5"/>
</dbReference>
<evidence type="ECO:0000313" key="5">
    <source>
        <dbReference type="EMBL" id="QJB42948.1"/>
    </source>
</evidence>
<gene>
    <name evidence="5" type="ORF">HGD76_00510</name>
</gene>
<dbReference type="Pfam" id="PF07602">
    <property type="entry name" value="DUF1565"/>
    <property type="match status" value="1"/>
</dbReference>
<name>A0A6H2BVI0_DOLFA</name>
<dbReference type="InterPro" id="IPR051550">
    <property type="entry name" value="SCF-Subunits/Alg-Epimerases"/>
</dbReference>
<protein>
    <submittedName>
        <fullName evidence="5">DUF1565 domain-containing protein</fullName>
    </submittedName>
</protein>
<dbReference type="InterPro" id="IPR022441">
    <property type="entry name" value="Para_beta_helix_rpt-2"/>
</dbReference>
<reference evidence="5 6" key="1">
    <citation type="submission" date="2020-04" db="EMBL/GenBank/DDBJ databases">
        <title>Genome-Wide Identification of 5-Methylcytosine Sites in Bacterial Genomes By High-Throughput Sequencing of MspJI Restriction Fragments.</title>
        <authorList>
            <person name="Wu V."/>
        </authorList>
    </citation>
    <scope>NUCLEOTIDE SEQUENCE [LARGE SCALE GENOMIC DNA]</scope>
    <source>
        <strain evidence="5 6">CCAP 1403/13f</strain>
    </source>
</reference>
<dbReference type="InterPro" id="IPR011459">
    <property type="entry name" value="DUF1565"/>
</dbReference>
<dbReference type="InterPro" id="IPR006626">
    <property type="entry name" value="PbH1"/>
</dbReference>
<feature type="domain" description="DUF1565" evidence="4">
    <location>
        <begin position="71"/>
        <end position="337"/>
    </location>
</feature>
<evidence type="ECO:0000256" key="2">
    <source>
        <dbReference type="ARBA" id="ARBA00022737"/>
    </source>
</evidence>
<evidence type="ECO:0000256" key="1">
    <source>
        <dbReference type="ARBA" id="ARBA00004906"/>
    </source>
</evidence>